<accession>A0A832QXV2</accession>
<dbReference type="InterPro" id="IPR001789">
    <property type="entry name" value="Sig_transdc_resp-reg_receiver"/>
</dbReference>
<evidence type="ECO:0000256" key="6">
    <source>
        <dbReference type="PROSITE-ProRule" id="PRU00169"/>
    </source>
</evidence>
<dbReference type="GO" id="GO:0032993">
    <property type="term" value="C:protein-DNA complex"/>
    <property type="evidence" value="ECO:0007669"/>
    <property type="project" value="TreeGrafter"/>
</dbReference>
<dbReference type="PANTHER" id="PTHR48111:SF1">
    <property type="entry name" value="TWO-COMPONENT RESPONSE REGULATOR ORR33"/>
    <property type="match status" value="1"/>
</dbReference>
<dbReference type="GO" id="GO:0000976">
    <property type="term" value="F:transcription cis-regulatory region binding"/>
    <property type="evidence" value="ECO:0007669"/>
    <property type="project" value="TreeGrafter"/>
</dbReference>
<dbReference type="EMBL" id="DULP01000143">
    <property type="protein sequence ID" value="HHW34380.1"/>
    <property type="molecule type" value="Genomic_DNA"/>
</dbReference>
<feature type="modified residue" description="4-aspartylphosphate" evidence="6">
    <location>
        <position position="67"/>
    </location>
</feature>
<feature type="domain" description="Response regulatory" evidence="7">
    <location>
        <begin position="18"/>
        <end position="132"/>
    </location>
</feature>
<dbReference type="InterPro" id="IPR011006">
    <property type="entry name" value="CheY-like_superfamily"/>
</dbReference>
<name>A0A832QXV2_9RHOB</name>
<gene>
    <name evidence="8" type="ORF">GXX24_09630</name>
</gene>
<keyword evidence="1 6" id="KW-0597">Phosphoprotein</keyword>
<dbReference type="PANTHER" id="PTHR48111">
    <property type="entry name" value="REGULATOR OF RPOS"/>
    <property type="match status" value="1"/>
</dbReference>
<feature type="non-terminal residue" evidence="8">
    <location>
        <position position="163"/>
    </location>
</feature>
<keyword evidence="5" id="KW-0804">Transcription</keyword>
<protein>
    <submittedName>
        <fullName evidence="8">Response regulator</fullName>
    </submittedName>
</protein>
<dbReference type="Pfam" id="PF00072">
    <property type="entry name" value="Response_reg"/>
    <property type="match status" value="1"/>
</dbReference>
<comment type="caution">
    <text evidence="8">The sequence shown here is derived from an EMBL/GenBank/DDBJ whole genome shotgun (WGS) entry which is preliminary data.</text>
</comment>
<dbReference type="Gene3D" id="3.40.50.2300">
    <property type="match status" value="1"/>
</dbReference>
<evidence type="ECO:0000256" key="5">
    <source>
        <dbReference type="ARBA" id="ARBA00023163"/>
    </source>
</evidence>
<evidence type="ECO:0000313" key="8">
    <source>
        <dbReference type="EMBL" id="HHW34380.1"/>
    </source>
</evidence>
<organism evidence="8 9">
    <name type="scientific">Paracoccus solventivorans</name>
    <dbReference type="NCBI Taxonomy" id="53463"/>
    <lineage>
        <taxon>Bacteria</taxon>
        <taxon>Pseudomonadati</taxon>
        <taxon>Pseudomonadota</taxon>
        <taxon>Alphaproteobacteria</taxon>
        <taxon>Rhodobacterales</taxon>
        <taxon>Paracoccaceae</taxon>
        <taxon>Paracoccus</taxon>
    </lineage>
</organism>
<evidence type="ECO:0000256" key="2">
    <source>
        <dbReference type="ARBA" id="ARBA00023012"/>
    </source>
</evidence>
<evidence type="ECO:0000256" key="1">
    <source>
        <dbReference type="ARBA" id="ARBA00022553"/>
    </source>
</evidence>
<keyword evidence="4" id="KW-0238">DNA-binding</keyword>
<dbReference type="InterPro" id="IPR039420">
    <property type="entry name" value="WalR-like"/>
</dbReference>
<evidence type="ECO:0000313" key="9">
    <source>
        <dbReference type="Proteomes" id="UP000580830"/>
    </source>
</evidence>
<evidence type="ECO:0000256" key="4">
    <source>
        <dbReference type="ARBA" id="ARBA00023125"/>
    </source>
</evidence>
<keyword evidence="3" id="KW-0805">Transcription regulation</keyword>
<dbReference type="Proteomes" id="UP000580830">
    <property type="component" value="Unassembled WGS sequence"/>
</dbReference>
<dbReference type="AlphaFoldDB" id="A0A832QXV2"/>
<dbReference type="CDD" id="cd17574">
    <property type="entry name" value="REC_OmpR"/>
    <property type="match status" value="1"/>
</dbReference>
<dbReference type="SUPFAM" id="SSF52172">
    <property type="entry name" value="CheY-like"/>
    <property type="match status" value="1"/>
</dbReference>
<evidence type="ECO:0000259" key="7">
    <source>
        <dbReference type="PROSITE" id="PS50110"/>
    </source>
</evidence>
<proteinExistence type="predicted"/>
<reference evidence="8 9" key="1">
    <citation type="journal article" date="2020" name="Biotechnol. Biofuels">
        <title>New insights from the biogas microbiome by comprehensive genome-resolved metagenomics of nearly 1600 species originating from multiple anaerobic digesters.</title>
        <authorList>
            <person name="Campanaro S."/>
            <person name="Treu L."/>
            <person name="Rodriguez-R L.M."/>
            <person name="Kovalovszki A."/>
            <person name="Ziels R.M."/>
            <person name="Maus I."/>
            <person name="Zhu X."/>
            <person name="Kougias P.G."/>
            <person name="Basile A."/>
            <person name="Luo G."/>
            <person name="Schluter A."/>
            <person name="Konstantinidis K.T."/>
            <person name="Angelidaki I."/>
        </authorList>
    </citation>
    <scope>NUCLEOTIDE SEQUENCE [LARGE SCALE GENOMIC DNA]</scope>
    <source>
        <strain evidence="8">AS04akNAM_125</strain>
    </source>
</reference>
<keyword evidence="2" id="KW-0902">Two-component regulatory system</keyword>
<dbReference type="SMART" id="SM00448">
    <property type="entry name" value="REC"/>
    <property type="match status" value="1"/>
</dbReference>
<dbReference type="PROSITE" id="PS50110">
    <property type="entry name" value="RESPONSE_REGULATORY"/>
    <property type="match status" value="1"/>
</dbReference>
<dbReference type="GO" id="GO:0006355">
    <property type="term" value="P:regulation of DNA-templated transcription"/>
    <property type="evidence" value="ECO:0007669"/>
    <property type="project" value="TreeGrafter"/>
</dbReference>
<evidence type="ECO:0000256" key="3">
    <source>
        <dbReference type="ARBA" id="ARBA00023015"/>
    </source>
</evidence>
<dbReference type="GO" id="GO:0005829">
    <property type="term" value="C:cytosol"/>
    <property type="evidence" value="ECO:0007669"/>
    <property type="project" value="TreeGrafter"/>
</dbReference>
<dbReference type="GO" id="GO:0000156">
    <property type="term" value="F:phosphorelay response regulator activity"/>
    <property type="evidence" value="ECO:0007669"/>
    <property type="project" value="TreeGrafter"/>
</dbReference>
<sequence>MAMMIAARAHMPITPAPLVCIVEDDRELREGLAEYLGLNGLPVAEADSGLSFRRVLQEYSVDVAIIDINLPDISGFHLARELSGRTGKPGIILLTARSGQQDRIRGYGEGADLYMTKPVDGQELLLAVRNLAARVRGRAGGAEQAAWRLDVAGMRLVAPTGGA</sequence>